<feature type="chain" id="PRO_5004841403" description="CBM1 domain-containing protein" evidence="2">
    <location>
        <begin position="19"/>
        <end position="180"/>
    </location>
</feature>
<sequence length="180" mass="19155">MRTFLLVLNAVASHVAQGGGSTGCAHDFSQCGGVKWPYLPCCASEAFECSYVNDELSLCLQTPVRSNHTSSDGTDGGSRQRRQLRSGDIMSSAAGASGDPAPYLGQCGGLGYSGSTICTHGLFCHVESPYYSSCLFNPTDDTHVAVWRKCGGANWSGQTRCQEGSTCQVQTMWYSQCVPL</sequence>
<evidence type="ECO:0000259" key="3">
    <source>
        <dbReference type="PROSITE" id="PS51164"/>
    </source>
</evidence>
<name>W4GUY8_APHAT</name>
<dbReference type="PROSITE" id="PS51164">
    <property type="entry name" value="CBM1_2"/>
    <property type="match status" value="2"/>
</dbReference>
<evidence type="ECO:0000313" key="4">
    <source>
        <dbReference type="EMBL" id="ETV83111.1"/>
    </source>
</evidence>
<dbReference type="AlphaFoldDB" id="W4GUY8"/>
<dbReference type="RefSeq" id="XP_009827782.1">
    <property type="nucleotide sequence ID" value="XM_009829480.1"/>
</dbReference>
<reference evidence="4" key="1">
    <citation type="submission" date="2013-12" db="EMBL/GenBank/DDBJ databases">
        <title>The Genome Sequence of Aphanomyces astaci APO3.</title>
        <authorList>
            <consortium name="The Broad Institute Genomics Platform"/>
            <person name="Russ C."/>
            <person name="Tyler B."/>
            <person name="van West P."/>
            <person name="Dieguez-Uribeondo J."/>
            <person name="Young S.K."/>
            <person name="Zeng Q."/>
            <person name="Gargeya S."/>
            <person name="Fitzgerald M."/>
            <person name="Abouelleil A."/>
            <person name="Alvarado L."/>
            <person name="Chapman S.B."/>
            <person name="Gainer-Dewar J."/>
            <person name="Goldberg J."/>
            <person name="Griggs A."/>
            <person name="Gujja S."/>
            <person name="Hansen M."/>
            <person name="Howarth C."/>
            <person name="Imamovic A."/>
            <person name="Ireland A."/>
            <person name="Larimer J."/>
            <person name="McCowan C."/>
            <person name="Murphy C."/>
            <person name="Pearson M."/>
            <person name="Poon T.W."/>
            <person name="Priest M."/>
            <person name="Roberts A."/>
            <person name="Saif S."/>
            <person name="Shea T."/>
            <person name="Sykes S."/>
            <person name="Wortman J."/>
            <person name="Nusbaum C."/>
            <person name="Birren B."/>
        </authorList>
    </citation>
    <scope>NUCLEOTIDE SEQUENCE [LARGE SCALE GENOMIC DNA]</scope>
    <source>
        <strain evidence="4">APO3</strain>
    </source>
</reference>
<dbReference type="PROSITE" id="PS51257">
    <property type="entry name" value="PROKAR_LIPOPROTEIN"/>
    <property type="match status" value="1"/>
</dbReference>
<dbReference type="SUPFAM" id="SSF57180">
    <property type="entry name" value="Cellulose-binding domain"/>
    <property type="match status" value="2"/>
</dbReference>
<accession>W4GUY8</accession>
<dbReference type="EMBL" id="KI913121">
    <property type="protein sequence ID" value="ETV83111.1"/>
    <property type="molecule type" value="Genomic_DNA"/>
</dbReference>
<dbReference type="OrthoDB" id="77891at2759"/>
<evidence type="ECO:0000256" key="1">
    <source>
        <dbReference type="ARBA" id="ARBA00022729"/>
    </source>
</evidence>
<protein>
    <recommendedName>
        <fullName evidence="3">CBM1 domain-containing protein</fullName>
    </recommendedName>
</protein>
<dbReference type="Pfam" id="PF00734">
    <property type="entry name" value="CBM_1"/>
    <property type="match status" value="2"/>
</dbReference>
<evidence type="ECO:0000256" key="2">
    <source>
        <dbReference type="SAM" id="SignalP"/>
    </source>
</evidence>
<feature type="signal peptide" evidence="2">
    <location>
        <begin position="1"/>
        <end position="18"/>
    </location>
</feature>
<dbReference type="STRING" id="112090.W4GUY8"/>
<organism evidence="4">
    <name type="scientific">Aphanomyces astaci</name>
    <name type="common">Crayfish plague agent</name>
    <dbReference type="NCBI Taxonomy" id="112090"/>
    <lineage>
        <taxon>Eukaryota</taxon>
        <taxon>Sar</taxon>
        <taxon>Stramenopiles</taxon>
        <taxon>Oomycota</taxon>
        <taxon>Saprolegniomycetes</taxon>
        <taxon>Saprolegniales</taxon>
        <taxon>Verrucalvaceae</taxon>
        <taxon>Aphanomyces</taxon>
    </lineage>
</organism>
<feature type="domain" description="CBM1" evidence="3">
    <location>
        <begin position="99"/>
        <end position="135"/>
    </location>
</feature>
<proteinExistence type="predicted"/>
<feature type="domain" description="CBM1" evidence="3">
    <location>
        <begin position="142"/>
        <end position="178"/>
    </location>
</feature>
<dbReference type="GO" id="GO:0005975">
    <property type="term" value="P:carbohydrate metabolic process"/>
    <property type="evidence" value="ECO:0007669"/>
    <property type="project" value="InterPro"/>
</dbReference>
<dbReference type="GO" id="GO:0030248">
    <property type="term" value="F:cellulose binding"/>
    <property type="evidence" value="ECO:0007669"/>
    <property type="project" value="InterPro"/>
</dbReference>
<dbReference type="InterPro" id="IPR000254">
    <property type="entry name" value="CBD"/>
</dbReference>
<dbReference type="SMART" id="SM00236">
    <property type="entry name" value="fCBD"/>
    <property type="match status" value="3"/>
</dbReference>
<dbReference type="VEuPathDB" id="FungiDB:H257_04838"/>
<keyword evidence="1 2" id="KW-0732">Signal</keyword>
<dbReference type="InterPro" id="IPR035971">
    <property type="entry name" value="CBD_sf"/>
</dbReference>
<dbReference type="GeneID" id="20806834"/>
<gene>
    <name evidence="4" type="ORF">H257_04838</name>
</gene>
<dbReference type="GO" id="GO:0005576">
    <property type="term" value="C:extracellular region"/>
    <property type="evidence" value="ECO:0007669"/>
    <property type="project" value="InterPro"/>
</dbReference>